<protein>
    <submittedName>
        <fullName evidence="1">Uncharacterized protein</fullName>
    </submittedName>
</protein>
<evidence type="ECO:0000313" key="3">
    <source>
        <dbReference type="Proteomes" id="UP000241614"/>
    </source>
</evidence>
<evidence type="ECO:0000313" key="2">
    <source>
        <dbReference type="EMBL" id="RXW30774.1"/>
    </source>
</evidence>
<comment type="caution">
    <text evidence="1">The sequence shown here is derived from an EMBL/GenBank/DDBJ whole genome shotgun (WGS) entry which is preliminary data.</text>
</comment>
<proteinExistence type="predicted"/>
<evidence type="ECO:0000313" key="4">
    <source>
        <dbReference type="Proteomes" id="UP000290875"/>
    </source>
</evidence>
<organism evidence="1 3">
    <name type="scientific">Enterobacter cloacae</name>
    <dbReference type="NCBI Taxonomy" id="550"/>
    <lineage>
        <taxon>Bacteria</taxon>
        <taxon>Pseudomonadati</taxon>
        <taxon>Pseudomonadota</taxon>
        <taxon>Gammaproteobacteria</taxon>
        <taxon>Enterobacterales</taxon>
        <taxon>Enterobacteriaceae</taxon>
        <taxon>Enterobacter</taxon>
        <taxon>Enterobacter cloacae complex</taxon>
    </lineage>
</organism>
<reference evidence="1 3" key="1">
    <citation type="submission" date="2018-04" db="EMBL/GenBank/DDBJ databases">
        <title>Genome sequencing reveals highly heavy metal resistance and biotechnology application of the novel Enterobacter cloacae amazonensis isolated from wastewater river in Manaus - Amazonas.</title>
        <authorList>
            <person name="Astolfi M.C.T."/>
            <person name="Carvalho E.B.D.S."/>
            <person name="Lacerda L.B."/>
            <person name="Pinto M.V."/>
            <person name="Nogueira V.B."/>
            <person name="Barros A.M."/>
            <person name="Astolfi-Filho S."/>
        </authorList>
    </citation>
    <scope>NUCLEOTIDE SEQUENCE [LARGE SCALE GENOMIC DNA]</scope>
    <source>
        <strain evidence="1">Amazonensis</strain>
        <strain evidence="3">amazonensis</strain>
    </source>
</reference>
<dbReference type="Proteomes" id="UP000241614">
    <property type="component" value="Unassembled WGS sequence"/>
</dbReference>
<evidence type="ECO:0000313" key="1">
    <source>
        <dbReference type="EMBL" id="PTM36503.1"/>
    </source>
</evidence>
<dbReference type="EMBL" id="QJSL01000001">
    <property type="protein sequence ID" value="RXW30774.1"/>
    <property type="molecule type" value="Genomic_DNA"/>
</dbReference>
<sequence length="90" mass="9944">MQCIFANTPAGKRKNSADSIYPPRVYRGKSKCEFQPATGGAVQLYPLDSPVSLIWAKYEAALKSIQEKANLSGLIDQFFESADYAHLAFI</sequence>
<dbReference type="EMBL" id="PZPP01000008">
    <property type="protein sequence ID" value="PTM36503.1"/>
    <property type="molecule type" value="Genomic_DNA"/>
</dbReference>
<gene>
    <name evidence="1" type="ORF">DA103_04900</name>
    <name evidence="2" type="ORF">DM877_00300</name>
</gene>
<dbReference type="Proteomes" id="UP000290875">
    <property type="component" value="Unassembled WGS sequence"/>
</dbReference>
<name>A0A2T4Y2T4_ENTCL</name>
<dbReference type="OrthoDB" id="6173494at2"/>
<reference evidence="2 4" key="2">
    <citation type="submission" date="2018-06" db="EMBL/GenBank/DDBJ databases">
        <title>Carbapenemase-producing Enterobacteriaceae present in wastewater treatment plant effluent and nearby surface waters in the US.</title>
        <authorList>
            <person name="Mathys D.A."/>
            <person name="Mollenkopf D.F."/>
            <person name="Feicht S.M."/>
            <person name="Adams R.J."/>
            <person name="Albers A.L."/>
            <person name="Grooters S.V."/>
            <person name="Stuever D.M."/>
            <person name="Daniels J.B."/>
            <person name="Wittum T.E."/>
        </authorList>
    </citation>
    <scope>NUCLEOTIDE SEQUENCE [LARGE SCALE GENOMIC DNA]</scope>
    <source>
        <strain evidence="2 4">GEO_4_Eff_A</strain>
    </source>
</reference>
<dbReference type="RefSeq" id="WP_108089659.1">
    <property type="nucleotide sequence ID" value="NZ_PZPP01000008.1"/>
</dbReference>
<accession>A0A2T4Y2T4</accession>
<dbReference type="AlphaFoldDB" id="A0A2T4Y2T4"/>